<sequence length="386" mass="41371">MTGDDAAPTLAQLMSKLSRSASTEARGEVADAIGRSIDSPELGPVERDIALDIVRKLAGDLEQQVRRNLADAVRQSVGLPHDVALKLAKDVAEVALPIISDSVVLTDGDLVTIVEEGDTDKQLAIANRDEVSDVVAGALVERGNEDVVVAVVSNPGAELNEPVLGKALDRFGDSPRLQTPMVGRATLPVAVAERLVSLVSDKLKDELVRRHEISPDMATDLVLEGRERATLALLSDDAGSQKVEDLVREMARNGRLTDSILLRAACTGDLAFVAAGLAVRAKIAFRNADLLVHDDGANGLKSLASKAGMSEHDRIILRAAVDVARTTEMVDAPDARDRFAETVLERVLTTFDADEVGFSEEDAEYLIKKLSKYTGKHKENAVAHLR</sequence>
<organism evidence="1 2">
    <name type="scientific">Thalassobaculum litoreum DSM 18839</name>
    <dbReference type="NCBI Taxonomy" id="1123362"/>
    <lineage>
        <taxon>Bacteria</taxon>
        <taxon>Pseudomonadati</taxon>
        <taxon>Pseudomonadota</taxon>
        <taxon>Alphaproteobacteria</taxon>
        <taxon>Rhodospirillales</taxon>
        <taxon>Thalassobaculaceae</taxon>
        <taxon>Thalassobaculum</taxon>
    </lineage>
</organism>
<gene>
    <name evidence="1" type="ORF">SAMN05660686_01350</name>
</gene>
<comment type="caution">
    <text evidence="1">The sequence shown here is derived from an EMBL/GenBank/DDBJ whole genome shotgun (WGS) entry which is preliminary data.</text>
</comment>
<dbReference type="InterPro" id="IPR019285">
    <property type="entry name" value="DUF2336"/>
</dbReference>
<dbReference type="Proteomes" id="UP000198615">
    <property type="component" value="Unassembled WGS sequence"/>
</dbReference>
<dbReference type="AlphaFoldDB" id="A0A8G2F2A0"/>
<reference evidence="1 2" key="1">
    <citation type="submission" date="2016-10" db="EMBL/GenBank/DDBJ databases">
        <authorList>
            <person name="Varghese N."/>
            <person name="Submissions S."/>
        </authorList>
    </citation>
    <scope>NUCLEOTIDE SEQUENCE [LARGE SCALE GENOMIC DNA]</scope>
    <source>
        <strain evidence="1 2">DSM 18839</strain>
    </source>
</reference>
<evidence type="ECO:0000313" key="1">
    <source>
        <dbReference type="EMBL" id="SDF43800.1"/>
    </source>
</evidence>
<dbReference type="EMBL" id="FNBW01000003">
    <property type="protein sequence ID" value="SDF43800.1"/>
    <property type="molecule type" value="Genomic_DNA"/>
</dbReference>
<dbReference type="RefSeq" id="WP_093149099.1">
    <property type="nucleotide sequence ID" value="NZ_FNBW01000003.1"/>
</dbReference>
<evidence type="ECO:0000313" key="2">
    <source>
        <dbReference type="Proteomes" id="UP000198615"/>
    </source>
</evidence>
<dbReference type="PIRSF" id="PIRSF035865">
    <property type="entry name" value="UCP035865"/>
    <property type="match status" value="1"/>
</dbReference>
<keyword evidence="2" id="KW-1185">Reference proteome</keyword>
<dbReference type="InterPro" id="IPR014598">
    <property type="entry name" value="UCP035865"/>
</dbReference>
<dbReference type="OrthoDB" id="9798569at2"/>
<name>A0A8G2F2A0_9PROT</name>
<proteinExistence type="predicted"/>
<dbReference type="Pfam" id="PF10098">
    <property type="entry name" value="DUF2336"/>
    <property type="match status" value="1"/>
</dbReference>
<protein>
    <submittedName>
        <fullName evidence="1">Uncharacterized conserved protein, DUF2336 family</fullName>
    </submittedName>
</protein>
<accession>A0A8G2F2A0</accession>